<dbReference type="AlphaFoldDB" id="A0A913Z6R9"/>
<feature type="domain" description="HYR" evidence="3">
    <location>
        <begin position="85"/>
        <end position="166"/>
    </location>
</feature>
<dbReference type="InterPro" id="IPR003410">
    <property type="entry name" value="HYR_dom"/>
</dbReference>
<evidence type="ECO:0000256" key="1">
    <source>
        <dbReference type="ARBA" id="ARBA00022737"/>
    </source>
</evidence>
<feature type="domain" description="HYR" evidence="3">
    <location>
        <begin position="8"/>
        <end position="84"/>
    </location>
</feature>
<dbReference type="PANTHER" id="PTHR24273">
    <property type="entry name" value="FI04643P-RELATED"/>
    <property type="match status" value="1"/>
</dbReference>
<protein>
    <recommendedName>
        <fullName evidence="3">HYR domain-containing protein</fullName>
    </recommendedName>
</protein>
<name>A0A913Z6R9_PATMI</name>
<proteinExistence type="predicted"/>
<dbReference type="PANTHER" id="PTHR24273:SF32">
    <property type="entry name" value="HYALIN"/>
    <property type="match status" value="1"/>
</dbReference>
<evidence type="ECO:0000313" key="5">
    <source>
        <dbReference type="Proteomes" id="UP000887568"/>
    </source>
</evidence>
<sequence>MTVSTTGTDGVVPSLNCPADVEAGSDGTATWTPPTPTDASGIVSTTSTLTPGSVVPEGFTTVTYNTVDGTGNRASCSFIVQRAVTGAFGPVITSCPNNIQQTVTSASGIVTWTEPTAYDDSGHVRLVMQTHSPNTAFPVGTTPVEYLFQDPTGSTARCVFTVELTVAVGGVDVTPPVISGCPADITVNPDAGQTFATVTWTPPTATDNSGAQPNVASTHNPGRRFNANTVSQVTYTFWDARVNIATCQFTITVTGKH</sequence>
<reference evidence="4" key="1">
    <citation type="submission" date="2022-11" db="UniProtKB">
        <authorList>
            <consortium name="EnsemblMetazoa"/>
        </authorList>
    </citation>
    <scope>IDENTIFICATION</scope>
</reference>
<dbReference type="PROSITE" id="PS50825">
    <property type="entry name" value="HYR"/>
    <property type="match status" value="3"/>
</dbReference>
<keyword evidence="1" id="KW-0677">Repeat</keyword>
<dbReference type="OrthoDB" id="6040303at2759"/>
<accession>A0A913Z6R9</accession>
<feature type="domain" description="HYR" evidence="3">
    <location>
        <begin position="171"/>
        <end position="255"/>
    </location>
</feature>
<dbReference type="Proteomes" id="UP000887568">
    <property type="component" value="Unplaced"/>
</dbReference>
<organism evidence="4 5">
    <name type="scientific">Patiria miniata</name>
    <name type="common">Bat star</name>
    <name type="synonym">Asterina miniata</name>
    <dbReference type="NCBI Taxonomy" id="46514"/>
    <lineage>
        <taxon>Eukaryota</taxon>
        <taxon>Metazoa</taxon>
        <taxon>Echinodermata</taxon>
        <taxon>Eleutherozoa</taxon>
        <taxon>Asterozoa</taxon>
        <taxon>Asteroidea</taxon>
        <taxon>Valvatacea</taxon>
        <taxon>Valvatida</taxon>
        <taxon>Asterinidae</taxon>
        <taxon>Patiria</taxon>
    </lineage>
</organism>
<dbReference type="RefSeq" id="XP_038047508.1">
    <property type="nucleotide sequence ID" value="XM_038191580.1"/>
</dbReference>
<feature type="region of interest" description="Disordered" evidence="2">
    <location>
        <begin position="204"/>
        <end position="223"/>
    </location>
</feature>
<feature type="region of interest" description="Disordered" evidence="2">
    <location>
        <begin position="1"/>
        <end position="40"/>
    </location>
</feature>
<evidence type="ECO:0000256" key="2">
    <source>
        <dbReference type="SAM" id="MobiDB-lite"/>
    </source>
</evidence>
<dbReference type="EnsemblMetazoa" id="XM_038191580.1">
    <property type="protein sequence ID" value="XP_038047508.1"/>
    <property type="gene ID" value="LOC119721503"/>
</dbReference>
<evidence type="ECO:0000259" key="3">
    <source>
        <dbReference type="PROSITE" id="PS50825"/>
    </source>
</evidence>
<dbReference type="OMA" id="IATCQFT"/>
<evidence type="ECO:0000313" key="4">
    <source>
        <dbReference type="EnsemblMetazoa" id="XP_038047508.1"/>
    </source>
</evidence>
<keyword evidence="5" id="KW-1185">Reference proteome</keyword>
<dbReference type="Pfam" id="PF02494">
    <property type="entry name" value="HYR"/>
    <property type="match status" value="3"/>
</dbReference>
<dbReference type="GeneID" id="119721503"/>